<feature type="region of interest" description="Disordered" evidence="1">
    <location>
        <begin position="1"/>
        <end position="27"/>
    </location>
</feature>
<name>A0A073HZU2_9SPIT</name>
<organism evidence="2 3">
    <name type="scientific">Oxytricha trifallax</name>
    <dbReference type="NCBI Taxonomy" id="1172189"/>
    <lineage>
        <taxon>Eukaryota</taxon>
        <taxon>Sar</taxon>
        <taxon>Alveolata</taxon>
        <taxon>Ciliophora</taxon>
        <taxon>Intramacronucleata</taxon>
        <taxon>Spirotrichea</taxon>
        <taxon>Stichotrichia</taxon>
        <taxon>Sporadotrichida</taxon>
        <taxon>Oxytrichidae</taxon>
        <taxon>Oxytrichinae</taxon>
        <taxon>Oxytricha</taxon>
    </lineage>
</organism>
<sequence length="234" mass="26932">MGKTQKQKQKQKIESPLSEDQCDENSGYTADFFNEEQLKELKSKESKQKILEHIKRVGMLGKQTYKDVKIQLKKKFGQDVINLHKNWLVATLNSRKADSKPATPASKKKTSNTKKNTKPTPVRADQNCDEIFNKRQNSLTQQMKEDQSNTIAMDFQSLQSDLKNTESELSQVQSDTTFPELNQIEDLIEKRFGELTSKAREEINQRLLEQVPDVLKTPLFLKLTDQIQDAVSKK</sequence>
<dbReference type="AlphaFoldDB" id="A0A073HZU2"/>
<feature type="region of interest" description="Disordered" evidence="1">
    <location>
        <begin position="95"/>
        <end position="125"/>
    </location>
</feature>
<feature type="compositionally biased region" description="Basic residues" evidence="1">
    <location>
        <begin position="106"/>
        <end position="117"/>
    </location>
</feature>
<evidence type="ECO:0000256" key="1">
    <source>
        <dbReference type="SAM" id="MobiDB-lite"/>
    </source>
</evidence>
<dbReference type="EMBL" id="ARYC01004359">
    <property type="protein sequence ID" value="KEJ82785.1"/>
    <property type="molecule type" value="Genomic_DNA"/>
</dbReference>
<evidence type="ECO:0000313" key="3">
    <source>
        <dbReference type="Proteomes" id="UP000053232"/>
    </source>
</evidence>
<feature type="compositionally biased region" description="Basic residues" evidence="1">
    <location>
        <begin position="1"/>
        <end position="10"/>
    </location>
</feature>
<reference evidence="3" key="1">
    <citation type="journal article" date="2014" name="Cell">
        <title>The Architecture of a Scrambled Genome Reveals Massive Levels of Genomic Rearrangement during Development.</title>
        <authorList>
            <person name="Chen X."/>
            <person name="Bracht J.R."/>
            <person name="Goldman A.D."/>
            <person name="Dolzhenko E."/>
            <person name="Clay D.M."/>
            <person name="Swart E.C."/>
            <person name="Perlman D.H."/>
            <person name="Doak T.G."/>
            <person name="Stuart A."/>
            <person name="Amemiya C.T."/>
            <person name="Sebra R.P."/>
            <person name="Landweber L.F."/>
        </authorList>
    </citation>
    <scope>NUCLEOTIDE SEQUENCE [LARGE SCALE GENOMIC DNA]</scope>
    <source>
        <strain evidence="3">JRB310</strain>
    </source>
</reference>
<gene>
    <name evidence="2" type="ORF">OXYTRIMIC_358</name>
</gene>
<proteinExistence type="predicted"/>
<protein>
    <submittedName>
        <fullName evidence="2">Uncharacterized protein</fullName>
    </submittedName>
</protein>
<accession>A0A073HZU2</accession>
<dbReference type="Proteomes" id="UP000053232">
    <property type="component" value="Unassembled WGS sequence"/>
</dbReference>
<comment type="caution">
    <text evidence="2">The sequence shown here is derived from an EMBL/GenBank/DDBJ whole genome shotgun (WGS) entry which is preliminary data.</text>
</comment>
<keyword evidence="3" id="KW-1185">Reference proteome</keyword>
<evidence type="ECO:0000313" key="2">
    <source>
        <dbReference type="EMBL" id="KEJ82785.1"/>
    </source>
</evidence>